<dbReference type="EMBL" id="LGTK01000033">
    <property type="protein sequence ID" value="KPH74303.1"/>
    <property type="molecule type" value="Genomic_DNA"/>
</dbReference>
<dbReference type="RefSeq" id="WP_047186807.1">
    <property type="nucleotide sequence ID" value="NZ_JANKBL010000005.1"/>
</dbReference>
<feature type="compositionally biased region" description="Basic and acidic residues" evidence="1">
    <location>
        <begin position="74"/>
        <end position="90"/>
    </location>
</feature>
<dbReference type="Proteomes" id="UP000037854">
    <property type="component" value="Unassembled WGS sequence"/>
</dbReference>
<feature type="region of interest" description="Disordered" evidence="1">
    <location>
        <begin position="19"/>
        <end position="90"/>
    </location>
</feature>
<dbReference type="PROSITE" id="PS51257">
    <property type="entry name" value="PROKAR_LIPOPROTEIN"/>
    <property type="match status" value="1"/>
</dbReference>
<evidence type="ECO:0008006" key="4">
    <source>
        <dbReference type="Google" id="ProtNLM"/>
    </source>
</evidence>
<comment type="caution">
    <text evidence="2">The sequence shown here is derived from an EMBL/GenBank/DDBJ whole genome shotgun (WGS) entry which is preliminary data.</text>
</comment>
<feature type="compositionally biased region" description="Basic and acidic residues" evidence="1">
    <location>
        <begin position="35"/>
        <end position="44"/>
    </location>
</feature>
<organism evidence="2 3">
    <name type="scientific">Oceanobacillus caeni</name>
    <dbReference type="NCBI Taxonomy" id="405946"/>
    <lineage>
        <taxon>Bacteria</taxon>
        <taxon>Bacillati</taxon>
        <taxon>Bacillota</taxon>
        <taxon>Bacilli</taxon>
        <taxon>Bacillales</taxon>
        <taxon>Bacillaceae</taxon>
        <taxon>Oceanobacillus</taxon>
    </lineage>
</organism>
<evidence type="ECO:0000313" key="2">
    <source>
        <dbReference type="EMBL" id="KPH74303.1"/>
    </source>
</evidence>
<accession>A0ABR5MIE5</accession>
<keyword evidence="3" id="KW-1185">Reference proteome</keyword>
<protein>
    <recommendedName>
        <fullName evidence="4">Lipoprotein</fullName>
    </recommendedName>
</protein>
<evidence type="ECO:0000313" key="3">
    <source>
        <dbReference type="Proteomes" id="UP000037854"/>
    </source>
</evidence>
<sequence>MEKASSGILSLAFLAGCNMNEDNNQEQETNDPENVDYRPVKYDDETNTDEINEDHIRDKEQGAHNENPQETNMELEKGSNGEFDKNRGAE</sequence>
<feature type="compositionally biased region" description="Acidic residues" evidence="1">
    <location>
        <begin position="23"/>
        <end position="34"/>
    </location>
</feature>
<proteinExistence type="predicted"/>
<evidence type="ECO:0000256" key="1">
    <source>
        <dbReference type="SAM" id="MobiDB-lite"/>
    </source>
</evidence>
<feature type="compositionally biased region" description="Basic and acidic residues" evidence="1">
    <location>
        <begin position="53"/>
        <end position="63"/>
    </location>
</feature>
<reference evidence="2 3" key="1">
    <citation type="submission" date="2015-07" db="EMBL/GenBank/DDBJ databases">
        <title>High-quality draft genome sequence of Oceanobacillus caeni HM6, a bacillus isolated from a human feces.</title>
        <authorList>
            <person name="Kumar J."/>
            <person name="Verma M.K."/>
            <person name="Pandey R."/>
            <person name="Bhambi M."/>
            <person name="Chauhan N."/>
        </authorList>
    </citation>
    <scope>NUCLEOTIDE SEQUENCE [LARGE SCALE GENOMIC DNA]</scope>
    <source>
        <strain evidence="2 3">HM6</strain>
    </source>
</reference>
<name>A0ABR5MIE5_9BACI</name>
<gene>
    <name evidence="2" type="ORF">AFL42_10430</name>
</gene>